<evidence type="ECO:0000256" key="7">
    <source>
        <dbReference type="SAM" id="Phobius"/>
    </source>
</evidence>
<evidence type="ECO:0000256" key="5">
    <source>
        <dbReference type="ARBA" id="ARBA00023136"/>
    </source>
</evidence>
<keyword evidence="3" id="KW-0997">Cell inner membrane</keyword>
<keyword evidence="5 7" id="KW-0472">Membrane</keyword>
<evidence type="ECO:0000256" key="6">
    <source>
        <dbReference type="ARBA" id="ARBA00023315"/>
    </source>
</evidence>
<evidence type="ECO:0000256" key="4">
    <source>
        <dbReference type="ARBA" id="ARBA00022679"/>
    </source>
</evidence>
<comment type="subcellular location">
    <subcellularLocation>
        <location evidence="1">Cell inner membrane</location>
    </subcellularLocation>
</comment>
<evidence type="ECO:0000256" key="2">
    <source>
        <dbReference type="ARBA" id="ARBA00022475"/>
    </source>
</evidence>
<dbReference type="PANTHER" id="PTHR30606:SF9">
    <property type="entry name" value="LIPID A BIOSYNTHESIS LAUROYLTRANSFERASE"/>
    <property type="match status" value="1"/>
</dbReference>
<accession>A0A1F6TJB5</accession>
<gene>
    <name evidence="8" type="ORF">A2637_06910</name>
</gene>
<comment type="caution">
    <text evidence="8">The sequence shown here is derived from an EMBL/GenBank/DDBJ whole genome shotgun (WGS) entry which is preliminary data.</text>
</comment>
<evidence type="ECO:0000313" key="8">
    <source>
        <dbReference type="EMBL" id="OGI45179.1"/>
    </source>
</evidence>
<evidence type="ECO:0000256" key="3">
    <source>
        <dbReference type="ARBA" id="ARBA00022519"/>
    </source>
</evidence>
<evidence type="ECO:0000313" key="9">
    <source>
        <dbReference type="Proteomes" id="UP000179360"/>
    </source>
</evidence>
<dbReference type="Proteomes" id="UP000179360">
    <property type="component" value="Unassembled WGS sequence"/>
</dbReference>
<keyword evidence="7" id="KW-1133">Transmembrane helix</keyword>
<reference evidence="8 9" key="1">
    <citation type="journal article" date="2016" name="Nat. Commun.">
        <title>Thousands of microbial genomes shed light on interconnected biogeochemical processes in an aquifer system.</title>
        <authorList>
            <person name="Anantharaman K."/>
            <person name="Brown C.T."/>
            <person name="Hug L.A."/>
            <person name="Sharon I."/>
            <person name="Castelle C.J."/>
            <person name="Probst A.J."/>
            <person name="Thomas B.C."/>
            <person name="Singh A."/>
            <person name="Wilkins M.J."/>
            <person name="Karaoz U."/>
            <person name="Brodie E.L."/>
            <person name="Williams K.H."/>
            <person name="Hubbard S.S."/>
            <person name="Banfield J.F."/>
        </authorList>
    </citation>
    <scope>NUCLEOTIDE SEQUENCE [LARGE SCALE GENOMIC DNA]</scope>
</reference>
<organism evidence="8 9">
    <name type="scientific">Candidatus Muproteobacteria bacterium RIFCSPHIGHO2_01_FULL_65_16</name>
    <dbReference type="NCBI Taxonomy" id="1817764"/>
    <lineage>
        <taxon>Bacteria</taxon>
        <taxon>Pseudomonadati</taxon>
        <taxon>Pseudomonadota</taxon>
        <taxon>Candidatus Muproteobacteria</taxon>
    </lineage>
</organism>
<dbReference type="PANTHER" id="PTHR30606">
    <property type="entry name" value="LIPID A BIOSYNTHESIS LAUROYL ACYLTRANSFERASE"/>
    <property type="match status" value="1"/>
</dbReference>
<dbReference type="InterPro" id="IPR004960">
    <property type="entry name" value="LipA_acyltrans"/>
</dbReference>
<keyword evidence="7" id="KW-0812">Transmembrane</keyword>
<dbReference type="GO" id="GO:0009247">
    <property type="term" value="P:glycolipid biosynthetic process"/>
    <property type="evidence" value="ECO:0007669"/>
    <property type="project" value="UniProtKB-ARBA"/>
</dbReference>
<name>A0A1F6TJB5_9PROT</name>
<dbReference type="GO" id="GO:0016746">
    <property type="term" value="F:acyltransferase activity"/>
    <property type="evidence" value="ECO:0007669"/>
    <property type="project" value="UniProtKB-KW"/>
</dbReference>
<proteinExistence type="predicted"/>
<keyword evidence="4" id="KW-0808">Transferase</keyword>
<keyword evidence="6" id="KW-0012">Acyltransferase</keyword>
<dbReference type="STRING" id="1817764.A2637_06910"/>
<dbReference type="Pfam" id="PF03279">
    <property type="entry name" value="Lip_A_acyltrans"/>
    <property type="match status" value="1"/>
</dbReference>
<dbReference type="GO" id="GO:0005886">
    <property type="term" value="C:plasma membrane"/>
    <property type="evidence" value="ECO:0007669"/>
    <property type="project" value="UniProtKB-SubCell"/>
</dbReference>
<dbReference type="PIRSF" id="PIRSF026649">
    <property type="entry name" value="MsbB"/>
    <property type="match status" value="1"/>
</dbReference>
<dbReference type="AlphaFoldDB" id="A0A1F6TJB5"/>
<protein>
    <recommendedName>
        <fullName evidence="10">Lipid A biosynthesis acyltransferase</fullName>
    </recommendedName>
</protein>
<keyword evidence="2" id="KW-1003">Cell membrane</keyword>
<dbReference type="CDD" id="cd07984">
    <property type="entry name" value="LPLAT_LABLAT-like"/>
    <property type="match status" value="1"/>
</dbReference>
<evidence type="ECO:0008006" key="10">
    <source>
        <dbReference type="Google" id="ProtNLM"/>
    </source>
</evidence>
<evidence type="ECO:0000256" key="1">
    <source>
        <dbReference type="ARBA" id="ARBA00004533"/>
    </source>
</evidence>
<dbReference type="EMBL" id="MFSY01000091">
    <property type="protein sequence ID" value="OGI45179.1"/>
    <property type="molecule type" value="Genomic_DNA"/>
</dbReference>
<sequence>MRRSRRALLHPRYWPGWAGLVLMRVLSWMPLPLLAFLGHGLGLLLYALHAKRRHIVRVNLQLCFPDMSPRERARLARRHFRGFGQALLDIGIAWWGSEARLKRLVRFRGHEHYEQALREKRNIILLVPHFLGLEFGGFRLSIDRPMITVFRHLVNELLNLAMVRARTRFQMRLVEHIKPLTALVRQVKTGIPLYYLPDQDAGRRQSVFAPFFGVPASTFFVLPRLAGMTNAVVIPCFTRQRSWGRGYEIVFHPPLRDFPTGDPAADTTRMNREIEQCVMESVEQYFWVHKRFKTRPKGERDFYKQKN</sequence>
<feature type="transmembrane region" description="Helical" evidence="7">
    <location>
        <begin position="21"/>
        <end position="48"/>
    </location>
</feature>